<dbReference type="Proteomes" id="UP000275225">
    <property type="component" value="Unassembled WGS sequence"/>
</dbReference>
<name>A0A3N6W700_9ACTN</name>
<keyword evidence="2" id="KW-1185">Reference proteome</keyword>
<evidence type="ECO:0000313" key="1">
    <source>
        <dbReference type="EMBL" id="RQN03306.1"/>
    </source>
</evidence>
<organism evidence="1 2">
    <name type="scientific">Aeromicrobium camelliae</name>
    <dbReference type="NCBI Taxonomy" id="1538144"/>
    <lineage>
        <taxon>Bacteria</taxon>
        <taxon>Bacillati</taxon>
        <taxon>Actinomycetota</taxon>
        <taxon>Actinomycetes</taxon>
        <taxon>Propionibacteriales</taxon>
        <taxon>Nocardioidaceae</taxon>
        <taxon>Aeromicrobium</taxon>
    </lineage>
</organism>
<proteinExistence type="predicted"/>
<evidence type="ECO:0000313" key="2">
    <source>
        <dbReference type="Proteomes" id="UP000275225"/>
    </source>
</evidence>
<accession>A0A3N6W700</accession>
<gene>
    <name evidence="1" type="ORF">EHW97_10485</name>
</gene>
<comment type="caution">
    <text evidence="1">The sequence shown here is derived from an EMBL/GenBank/DDBJ whole genome shotgun (WGS) entry which is preliminary data.</text>
</comment>
<dbReference type="OrthoDB" id="3266223at2"/>
<dbReference type="AlphaFoldDB" id="A0A3N6W700"/>
<sequence>MLEVAPDSPLRQATLEVERHVAEGGWDQSPRLFALVRTAELIAAQPALADQLSDPDGYTPVEQDGVPADRSVEDVLPTLMWPDTVHGCAVVIERVMLPPSAQADLPEDPDELVRVVAEHPERQEVRICAAVLRDGSAHTTVRARTPEDAPLLEGPELVPGLVALLNASMS</sequence>
<protein>
    <submittedName>
        <fullName evidence="1">Uncharacterized protein</fullName>
    </submittedName>
</protein>
<dbReference type="EMBL" id="RQJX01000013">
    <property type="protein sequence ID" value="RQN03306.1"/>
    <property type="molecule type" value="Genomic_DNA"/>
</dbReference>
<dbReference type="InterPro" id="IPR047681">
    <property type="entry name" value="PPA1309-like"/>
</dbReference>
<dbReference type="NCBIfam" id="NF040618">
    <property type="entry name" value="PPA1309_fam"/>
    <property type="match status" value="1"/>
</dbReference>
<reference evidence="1 2" key="1">
    <citation type="submission" date="2018-11" db="EMBL/GenBank/DDBJ databases">
        <authorList>
            <person name="Li F."/>
        </authorList>
    </citation>
    <scope>NUCLEOTIDE SEQUENCE [LARGE SCALE GENOMIC DNA]</scope>
    <source>
        <strain evidence="1 2">YS17T</strain>
    </source>
</reference>
<dbReference type="RefSeq" id="WP_124237115.1">
    <property type="nucleotide sequence ID" value="NZ_JBHUFI010000007.1"/>
</dbReference>